<feature type="domain" description="T2SS protein K first SAM-like" evidence="12">
    <location>
        <begin position="124"/>
        <end position="226"/>
    </location>
</feature>
<evidence type="ECO:0000256" key="10">
    <source>
        <dbReference type="PIRNR" id="PIRNR002786"/>
    </source>
</evidence>
<dbReference type="InterPro" id="IPR005628">
    <property type="entry name" value="GspK"/>
</dbReference>
<accession>A0A0W0YFJ3</accession>
<evidence type="ECO:0000256" key="5">
    <source>
        <dbReference type="ARBA" id="ARBA00022519"/>
    </source>
</evidence>
<comment type="similarity">
    <text evidence="2 10">Belongs to the GSP K family.</text>
</comment>
<evidence type="ECO:0000256" key="9">
    <source>
        <dbReference type="ARBA" id="ARBA00023136"/>
    </source>
</evidence>
<sequence>MPKVKTINLTVKFEKKSTVAFHKRLNKGSALLTALFIMTLVAIVATAMSTKIQLDIYRTKLIVTHDKLYLAAQAETFWAMGELSNPKNKFLKASAQGIVSQYPLNMEHIEKTVVLTGALYDLQSRYNLNNLTNRKAMMGFVNLIGATIPQIPEAEKTQLTLAVSDWVAFYDLARGKDNYLSYYTSQKPPYYPSHQLMSSQSELRLVKDISAPIYLALEPFICALPEVTPININTAPKQVLKSLSSSIKDTQLNELLEQRKENGIKDLKKIAEVLQKLDVASEQITLESSYFLNVASATSDNINLTVYSLFKRNRDKNGKITVTLLRESLNIF</sequence>
<dbReference type="GO" id="GO:0009306">
    <property type="term" value="P:protein secretion"/>
    <property type="evidence" value="ECO:0007669"/>
    <property type="project" value="InterPro"/>
</dbReference>
<keyword evidence="8" id="KW-1133">Transmembrane helix</keyword>
<reference evidence="13 14" key="1">
    <citation type="submission" date="2015-11" db="EMBL/GenBank/DDBJ databases">
        <title>Genomic analysis of 38 Legionella species identifies large and diverse effector repertoires.</title>
        <authorList>
            <person name="Burstein D."/>
            <person name="Amaro F."/>
            <person name="Zusman T."/>
            <person name="Lifshitz Z."/>
            <person name="Cohen O."/>
            <person name="Gilbert J.A."/>
            <person name="Pupko T."/>
            <person name="Shuman H.A."/>
            <person name="Segal G."/>
        </authorList>
    </citation>
    <scope>NUCLEOTIDE SEQUENCE [LARGE SCALE GENOMIC DNA]</scope>
    <source>
        <strain evidence="13 14">SC-63-C7</strain>
    </source>
</reference>
<organism evidence="13 14">
    <name type="scientific">Legionella santicrucis</name>
    <dbReference type="NCBI Taxonomy" id="45074"/>
    <lineage>
        <taxon>Bacteria</taxon>
        <taxon>Pseudomonadati</taxon>
        <taxon>Pseudomonadota</taxon>
        <taxon>Gammaproteobacteria</taxon>
        <taxon>Legionellales</taxon>
        <taxon>Legionellaceae</taxon>
        <taxon>Legionella</taxon>
    </lineage>
</organism>
<evidence type="ECO:0000313" key="13">
    <source>
        <dbReference type="EMBL" id="KTD55722.1"/>
    </source>
</evidence>
<dbReference type="PANTHER" id="PTHR38831:SF1">
    <property type="entry name" value="TYPE II SECRETION SYSTEM PROTEIN K-RELATED"/>
    <property type="match status" value="1"/>
</dbReference>
<evidence type="ECO:0000259" key="11">
    <source>
        <dbReference type="Pfam" id="PF03934"/>
    </source>
</evidence>
<evidence type="ECO:0000256" key="4">
    <source>
        <dbReference type="ARBA" id="ARBA00022475"/>
    </source>
</evidence>
<keyword evidence="5 10" id="KW-0997">Cell inner membrane</keyword>
<evidence type="ECO:0000259" key="12">
    <source>
        <dbReference type="Pfam" id="PF21687"/>
    </source>
</evidence>
<evidence type="ECO:0000256" key="6">
    <source>
        <dbReference type="ARBA" id="ARBA00022692"/>
    </source>
</evidence>
<name>A0A0W0YFJ3_9GAMM</name>
<evidence type="ECO:0000256" key="8">
    <source>
        <dbReference type="ARBA" id="ARBA00022989"/>
    </source>
</evidence>
<evidence type="ECO:0000256" key="1">
    <source>
        <dbReference type="ARBA" id="ARBA00004533"/>
    </source>
</evidence>
<dbReference type="Gene3D" id="1.10.40.60">
    <property type="entry name" value="EpsJ-like"/>
    <property type="match status" value="2"/>
</dbReference>
<evidence type="ECO:0000256" key="2">
    <source>
        <dbReference type="ARBA" id="ARBA00007246"/>
    </source>
</evidence>
<dbReference type="OrthoDB" id="9788973at2"/>
<dbReference type="PATRIC" id="fig|45074.5.peg.3520"/>
<dbReference type="PIRSF" id="PIRSF002786">
    <property type="entry name" value="XcpX"/>
    <property type="match status" value="1"/>
</dbReference>
<feature type="domain" description="T2SS protein K second SAM-like" evidence="11">
    <location>
        <begin position="230"/>
        <end position="278"/>
    </location>
</feature>
<dbReference type="GO" id="GO:0005886">
    <property type="term" value="C:plasma membrane"/>
    <property type="evidence" value="ECO:0007669"/>
    <property type="project" value="UniProtKB-SubCell"/>
</dbReference>
<dbReference type="Gene3D" id="3.30.1300.30">
    <property type="entry name" value="GSPII I/J protein-like"/>
    <property type="match status" value="1"/>
</dbReference>
<dbReference type="EMBL" id="LNYU01000085">
    <property type="protein sequence ID" value="KTD55722.1"/>
    <property type="molecule type" value="Genomic_DNA"/>
</dbReference>
<keyword evidence="3 10" id="KW-0813">Transport</keyword>
<dbReference type="Pfam" id="PF03934">
    <property type="entry name" value="T2SSK"/>
    <property type="match status" value="1"/>
</dbReference>
<keyword evidence="4 10" id="KW-1003">Cell membrane</keyword>
<dbReference type="Proteomes" id="UP000054703">
    <property type="component" value="Unassembled WGS sequence"/>
</dbReference>
<protein>
    <recommendedName>
        <fullName evidence="10">Type II secretion system protein K</fullName>
    </recommendedName>
</protein>
<dbReference type="InterPro" id="IPR049031">
    <property type="entry name" value="T2SSK_SAM-like_1st"/>
</dbReference>
<gene>
    <name evidence="13" type="primary">lspK</name>
    <name evidence="13" type="ORF">Lsan_3274</name>
</gene>
<keyword evidence="9 10" id="KW-0472">Membrane</keyword>
<dbReference type="PANTHER" id="PTHR38831">
    <property type="entry name" value="TYPE II SECRETION SYSTEM PROTEIN K"/>
    <property type="match status" value="1"/>
</dbReference>
<dbReference type="NCBIfam" id="NF037980">
    <property type="entry name" value="T2SS_GspK"/>
    <property type="match status" value="1"/>
</dbReference>
<comment type="caution">
    <text evidence="13">The sequence shown here is derived from an EMBL/GenBank/DDBJ whole genome shotgun (WGS) entry which is preliminary data.</text>
</comment>
<dbReference type="AlphaFoldDB" id="A0A0W0YFJ3"/>
<dbReference type="SUPFAM" id="SSF158544">
    <property type="entry name" value="GspK insert domain-like"/>
    <property type="match status" value="1"/>
</dbReference>
<evidence type="ECO:0000256" key="7">
    <source>
        <dbReference type="ARBA" id="ARBA00022927"/>
    </source>
</evidence>
<evidence type="ECO:0000256" key="3">
    <source>
        <dbReference type="ARBA" id="ARBA00022448"/>
    </source>
</evidence>
<dbReference type="RefSeq" id="WP_058515206.1">
    <property type="nucleotide sequence ID" value="NZ_CAAAIH010000005.1"/>
</dbReference>
<evidence type="ECO:0000313" key="14">
    <source>
        <dbReference type="Proteomes" id="UP000054703"/>
    </source>
</evidence>
<keyword evidence="6" id="KW-0812">Transmembrane</keyword>
<dbReference type="STRING" id="45074.Lsan_3274"/>
<keyword evidence="7" id="KW-0653">Protein transport</keyword>
<dbReference type="InterPro" id="IPR049179">
    <property type="entry name" value="T2SSK_SAM-like_2nd"/>
</dbReference>
<keyword evidence="14" id="KW-1185">Reference proteome</keyword>
<dbReference type="InterPro" id="IPR038072">
    <property type="entry name" value="GspK_central_sf"/>
</dbReference>
<dbReference type="Pfam" id="PF21687">
    <property type="entry name" value="T2SSK_1st"/>
    <property type="match status" value="1"/>
</dbReference>
<comment type="subcellular location">
    <subcellularLocation>
        <location evidence="1 10">Cell inner membrane</location>
    </subcellularLocation>
</comment>
<proteinExistence type="inferred from homology"/>